<name>A0AAV5GJM9_9BASI</name>
<feature type="compositionally biased region" description="Basic and acidic residues" evidence="5">
    <location>
        <begin position="80"/>
        <end position="89"/>
    </location>
</feature>
<feature type="transmembrane region" description="Helical" evidence="6">
    <location>
        <begin position="130"/>
        <end position="151"/>
    </location>
</feature>
<keyword evidence="3 6" id="KW-1133">Transmembrane helix</keyword>
<dbReference type="EMBL" id="BQKY01000011">
    <property type="protein sequence ID" value="GJN92601.1"/>
    <property type="molecule type" value="Genomic_DNA"/>
</dbReference>
<dbReference type="GO" id="GO:0022857">
    <property type="term" value="F:transmembrane transporter activity"/>
    <property type="evidence" value="ECO:0007669"/>
    <property type="project" value="InterPro"/>
</dbReference>
<feature type="compositionally biased region" description="Basic and acidic residues" evidence="5">
    <location>
        <begin position="47"/>
        <end position="61"/>
    </location>
</feature>
<feature type="compositionally biased region" description="Basic residues" evidence="5">
    <location>
        <begin position="30"/>
        <end position="41"/>
    </location>
</feature>
<feature type="transmembrane region" description="Helical" evidence="6">
    <location>
        <begin position="198"/>
        <end position="221"/>
    </location>
</feature>
<dbReference type="Pfam" id="PF07690">
    <property type="entry name" value="MFS_1"/>
    <property type="match status" value="1"/>
</dbReference>
<proteinExistence type="predicted"/>
<dbReference type="PANTHER" id="PTHR23502">
    <property type="entry name" value="MAJOR FACILITATOR SUPERFAMILY"/>
    <property type="match status" value="1"/>
</dbReference>
<keyword evidence="4 6" id="KW-0472">Membrane</keyword>
<feature type="transmembrane region" description="Helical" evidence="6">
    <location>
        <begin position="362"/>
        <end position="381"/>
    </location>
</feature>
<dbReference type="CDD" id="cd17323">
    <property type="entry name" value="MFS_Tpo1_MDR_like"/>
    <property type="match status" value="1"/>
</dbReference>
<feature type="transmembrane region" description="Helical" evidence="6">
    <location>
        <begin position="534"/>
        <end position="554"/>
    </location>
</feature>
<feature type="transmembrane region" description="Helical" evidence="6">
    <location>
        <begin position="255"/>
        <end position="274"/>
    </location>
</feature>
<feature type="compositionally biased region" description="Polar residues" evidence="5">
    <location>
        <begin position="591"/>
        <end position="600"/>
    </location>
</feature>
<evidence type="ECO:0000313" key="9">
    <source>
        <dbReference type="Proteomes" id="UP001342314"/>
    </source>
</evidence>
<dbReference type="SUPFAM" id="SSF103473">
    <property type="entry name" value="MFS general substrate transporter"/>
    <property type="match status" value="1"/>
</dbReference>
<evidence type="ECO:0000256" key="1">
    <source>
        <dbReference type="ARBA" id="ARBA00004141"/>
    </source>
</evidence>
<dbReference type="AlphaFoldDB" id="A0AAV5GJM9"/>
<evidence type="ECO:0000256" key="4">
    <source>
        <dbReference type="ARBA" id="ARBA00023136"/>
    </source>
</evidence>
<evidence type="ECO:0000313" key="8">
    <source>
        <dbReference type="EMBL" id="GJN92601.1"/>
    </source>
</evidence>
<keyword evidence="2 6" id="KW-0812">Transmembrane</keyword>
<feature type="transmembrane region" description="Helical" evidence="6">
    <location>
        <begin position="227"/>
        <end position="248"/>
    </location>
</feature>
<feature type="domain" description="Major facilitator superfamily (MFS) profile" evidence="7">
    <location>
        <begin position="132"/>
        <end position="560"/>
    </location>
</feature>
<dbReference type="InterPro" id="IPR011701">
    <property type="entry name" value="MFS"/>
</dbReference>
<keyword evidence="9" id="KW-1185">Reference proteome</keyword>
<gene>
    <name evidence="8" type="ORF">Rhopal_005636-T1</name>
</gene>
<dbReference type="PROSITE" id="PS50850">
    <property type="entry name" value="MFS"/>
    <property type="match status" value="1"/>
</dbReference>
<feature type="transmembrane region" description="Helical" evidence="6">
    <location>
        <begin position="441"/>
        <end position="459"/>
    </location>
</feature>
<protein>
    <recommendedName>
        <fullName evidence="7">Major facilitator superfamily (MFS) profile domain-containing protein</fullName>
    </recommendedName>
</protein>
<sequence>MSGALKPTTINATFFEHNERSEGDTGAQGKKARKLFGKKGAAKPGKVYRDLDDENARHDDATPASTQPSTRRSSVTAVHEQQEASEKTGKASTTKGAGDVDKFDKDKIVLVRFEEGDPENPLNWSRPRKWLITFLLCMMTVMIGLSTTAYSSGIGSMVEEFHVANVVGQIGMMCFNGACAVAPLFLAPFCEMVGRREVYLSAYLCFTLIFLLLALAPNIGAALAARFLSGLFGCVGTILVGGTLADIWNTRDRGLPMSCFTFSAIFGTVAAPIYCGFIDQSIGWRWVEWVHMIANGVLLILEVFLLKETRGAKILLNRAKKLRKETGRNNIRAPIELENETIKDLLRTSCTRSIVLLFKEPTVLAFGLWIAYAWGITFLFLSAIPLCFQNNHGWSEGIGGLPYIALVVGCFIGFATSRWADSIYDRKRDENNGIPIPEYRLIGAMWFAWMMPAGLFIFSFTQYGFITPVAPIISLLLILHGIYHIFNATYNFTADAYPEVASSAIAGQGLLRNMFGGATPLFANQMFNGMGYQYAGLLLSLVASLAIPLPYVLFKYGETIRAKSKYASTDEDLEKERVQDGEDNERPTLPQEAQYTSSFV</sequence>
<evidence type="ECO:0000256" key="2">
    <source>
        <dbReference type="ARBA" id="ARBA00022692"/>
    </source>
</evidence>
<comment type="caution">
    <text evidence="8">The sequence shown here is derived from an EMBL/GenBank/DDBJ whole genome shotgun (WGS) entry which is preliminary data.</text>
</comment>
<evidence type="ECO:0000256" key="3">
    <source>
        <dbReference type="ARBA" id="ARBA00022989"/>
    </source>
</evidence>
<evidence type="ECO:0000259" key="7">
    <source>
        <dbReference type="PROSITE" id="PS50850"/>
    </source>
</evidence>
<reference evidence="8 9" key="1">
    <citation type="submission" date="2021-12" db="EMBL/GenBank/DDBJ databases">
        <title>High titer production of polyol ester of fatty acids by Rhodotorula paludigena BS15 towards product separation-free biomass refinery.</title>
        <authorList>
            <person name="Mano J."/>
            <person name="Ono H."/>
            <person name="Tanaka T."/>
            <person name="Naito K."/>
            <person name="Sushida H."/>
            <person name="Ike M."/>
            <person name="Tokuyasu K."/>
            <person name="Kitaoka M."/>
        </authorList>
    </citation>
    <scope>NUCLEOTIDE SEQUENCE [LARGE SCALE GENOMIC DNA]</scope>
    <source>
        <strain evidence="8 9">BS15</strain>
    </source>
</reference>
<dbReference type="FunFam" id="1.20.1250.20:FF:000082">
    <property type="entry name" value="MFS multidrug transporter, putative"/>
    <property type="match status" value="1"/>
</dbReference>
<dbReference type="Proteomes" id="UP001342314">
    <property type="component" value="Unassembled WGS sequence"/>
</dbReference>
<feature type="transmembrane region" description="Helical" evidence="6">
    <location>
        <begin position="401"/>
        <end position="420"/>
    </location>
</feature>
<evidence type="ECO:0000256" key="6">
    <source>
        <dbReference type="SAM" id="Phobius"/>
    </source>
</evidence>
<feature type="compositionally biased region" description="Polar residues" evidence="5">
    <location>
        <begin position="63"/>
        <end position="76"/>
    </location>
</feature>
<feature type="region of interest" description="Disordered" evidence="5">
    <location>
        <begin position="1"/>
        <end position="99"/>
    </location>
</feature>
<dbReference type="PANTHER" id="PTHR23502:SF45">
    <property type="entry name" value="MAJOR FACILITATOR SUPERFAMILY (MFS) PROFILE DOMAIN-CONTAINING PROTEIN"/>
    <property type="match status" value="1"/>
</dbReference>
<organism evidence="8 9">
    <name type="scientific">Rhodotorula paludigena</name>
    <dbReference type="NCBI Taxonomy" id="86838"/>
    <lineage>
        <taxon>Eukaryota</taxon>
        <taxon>Fungi</taxon>
        <taxon>Dikarya</taxon>
        <taxon>Basidiomycota</taxon>
        <taxon>Pucciniomycotina</taxon>
        <taxon>Microbotryomycetes</taxon>
        <taxon>Sporidiobolales</taxon>
        <taxon>Sporidiobolaceae</taxon>
        <taxon>Rhodotorula</taxon>
    </lineage>
</organism>
<feature type="transmembrane region" description="Helical" evidence="6">
    <location>
        <begin position="465"/>
        <end position="486"/>
    </location>
</feature>
<accession>A0AAV5GJM9</accession>
<dbReference type="InterPro" id="IPR020846">
    <property type="entry name" value="MFS_dom"/>
</dbReference>
<comment type="subcellular location">
    <subcellularLocation>
        <location evidence="1">Membrane</location>
        <topology evidence="1">Multi-pass membrane protein</topology>
    </subcellularLocation>
</comment>
<dbReference type="GO" id="GO:0005886">
    <property type="term" value="C:plasma membrane"/>
    <property type="evidence" value="ECO:0007669"/>
    <property type="project" value="TreeGrafter"/>
</dbReference>
<evidence type="ECO:0000256" key="5">
    <source>
        <dbReference type="SAM" id="MobiDB-lite"/>
    </source>
</evidence>
<feature type="transmembrane region" description="Helical" evidence="6">
    <location>
        <begin position="286"/>
        <end position="306"/>
    </location>
</feature>
<feature type="compositionally biased region" description="Basic and acidic residues" evidence="5">
    <location>
        <begin position="574"/>
        <end position="586"/>
    </location>
</feature>
<dbReference type="InterPro" id="IPR036259">
    <property type="entry name" value="MFS_trans_sf"/>
</dbReference>
<dbReference type="Gene3D" id="1.20.1250.20">
    <property type="entry name" value="MFS general substrate transporter like domains"/>
    <property type="match status" value="1"/>
</dbReference>
<feature type="region of interest" description="Disordered" evidence="5">
    <location>
        <begin position="568"/>
        <end position="600"/>
    </location>
</feature>
<feature type="transmembrane region" description="Helical" evidence="6">
    <location>
        <begin position="163"/>
        <end position="186"/>
    </location>
</feature>